<dbReference type="PANTHER" id="PTHR34108:SF1">
    <property type="entry name" value="SEPTUM SITE-DETERMINING PROTEIN MINC"/>
    <property type="match status" value="1"/>
</dbReference>
<dbReference type="Pfam" id="PF03775">
    <property type="entry name" value="MinC_C"/>
    <property type="match status" value="1"/>
</dbReference>
<feature type="domain" description="Septum formation inhibitor MinC C-terminal" evidence="8">
    <location>
        <begin position="198"/>
        <end position="298"/>
    </location>
</feature>
<name>A0A6I6SDP1_9GAMM</name>
<reference evidence="10 11" key="1">
    <citation type="submission" date="2019-01" db="EMBL/GenBank/DDBJ databases">
        <title>Complete genome of a denitifying bacterium Halomons sp. BC-M4-5.</title>
        <authorList>
            <person name="Wang L."/>
            <person name="Shao Z."/>
        </authorList>
    </citation>
    <scope>NUCLEOTIDE SEQUENCE [LARGE SCALE GENOMIC DNA]</scope>
    <source>
        <strain evidence="10 11">BC-M4-5</strain>
    </source>
</reference>
<dbReference type="AlphaFoldDB" id="A0A6I6SDP1"/>
<evidence type="ECO:0000259" key="8">
    <source>
        <dbReference type="Pfam" id="PF03775"/>
    </source>
</evidence>
<evidence type="ECO:0000256" key="2">
    <source>
        <dbReference type="ARBA" id="ARBA00022618"/>
    </source>
</evidence>
<dbReference type="Pfam" id="PF05209">
    <property type="entry name" value="MinC_N"/>
    <property type="match status" value="1"/>
</dbReference>
<dbReference type="NCBIfam" id="TIGR01222">
    <property type="entry name" value="minC"/>
    <property type="match status" value="1"/>
</dbReference>
<evidence type="ECO:0000259" key="9">
    <source>
        <dbReference type="Pfam" id="PF05209"/>
    </source>
</evidence>
<proteinExistence type="inferred from homology"/>
<evidence type="ECO:0000313" key="10">
    <source>
        <dbReference type="EMBL" id="QHC48728.1"/>
    </source>
</evidence>
<evidence type="ECO:0000256" key="1">
    <source>
        <dbReference type="ARBA" id="ARBA00006291"/>
    </source>
</evidence>
<evidence type="ECO:0000256" key="4">
    <source>
        <dbReference type="ARBA" id="ARBA00023306"/>
    </source>
</evidence>
<dbReference type="InterPro" id="IPR013033">
    <property type="entry name" value="MinC"/>
</dbReference>
<feature type="compositionally biased region" description="Polar residues" evidence="7">
    <location>
        <begin position="54"/>
        <end position="64"/>
    </location>
</feature>
<dbReference type="HAMAP" id="MF_00267">
    <property type="entry name" value="MinC"/>
    <property type="match status" value="1"/>
</dbReference>
<keyword evidence="11" id="KW-1185">Reference proteome</keyword>
<feature type="domain" description="Septum formation inhibitor MinC N-terminal" evidence="9">
    <location>
        <begin position="69"/>
        <end position="139"/>
    </location>
</feature>
<dbReference type="EMBL" id="CP035042">
    <property type="protein sequence ID" value="QHC48728.1"/>
    <property type="molecule type" value="Genomic_DNA"/>
</dbReference>
<comment type="function">
    <text evidence="5 6">Cell division inhibitor that blocks the formation of polar Z ring septums. Rapidly oscillates between the poles of the cell to destabilize FtsZ filaments that have formed before they mature into polar Z rings. Prevents FtsZ polymerization.</text>
</comment>
<dbReference type="GO" id="GO:0000917">
    <property type="term" value="P:division septum assembly"/>
    <property type="evidence" value="ECO:0007669"/>
    <property type="project" value="UniProtKB-KW"/>
</dbReference>
<dbReference type="InterPro" id="IPR016098">
    <property type="entry name" value="CAP/MinC_C"/>
</dbReference>
<protein>
    <recommendedName>
        <fullName evidence="6">Probable septum site-determining protein MinC</fullName>
    </recommendedName>
</protein>
<comment type="subunit">
    <text evidence="6">Interacts with MinD and FtsZ.</text>
</comment>
<evidence type="ECO:0000256" key="3">
    <source>
        <dbReference type="ARBA" id="ARBA00023210"/>
    </source>
</evidence>
<dbReference type="InterPro" id="IPR005526">
    <property type="entry name" value="Septum_form_inhib_MinC_C"/>
</dbReference>
<dbReference type="Gene3D" id="3.30.70.260">
    <property type="match status" value="1"/>
</dbReference>
<dbReference type="Proteomes" id="UP000464013">
    <property type="component" value="Chromosome"/>
</dbReference>
<dbReference type="PANTHER" id="PTHR34108">
    <property type="entry name" value="SEPTUM SITE-DETERMINING PROTEIN MINC"/>
    <property type="match status" value="1"/>
</dbReference>
<evidence type="ECO:0000313" key="11">
    <source>
        <dbReference type="Proteomes" id="UP000464013"/>
    </source>
</evidence>
<evidence type="ECO:0000256" key="7">
    <source>
        <dbReference type="SAM" id="MobiDB-lite"/>
    </source>
</evidence>
<gene>
    <name evidence="6 10" type="primary">minC</name>
    <name evidence="10" type="ORF">EKK97_02680</name>
</gene>
<keyword evidence="2 6" id="KW-0132">Cell division</keyword>
<dbReference type="InterPro" id="IPR007874">
    <property type="entry name" value="MinC_N"/>
</dbReference>
<dbReference type="SUPFAM" id="SSF63848">
    <property type="entry name" value="Cell-division inhibitor MinC, C-terminal domain"/>
    <property type="match status" value="1"/>
</dbReference>
<dbReference type="GO" id="GO:0000902">
    <property type="term" value="P:cell morphogenesis"/>
    <property type="evidence" value="ECO:0007669"/>
    <property type="project" value="InterPro"/>
</dbReference>
<dbReference type="InterPro" id="IPR036145">
    <property type="entry name" value="MinC_C_sf"/>
</dbReference>
<dbReference type="KEGG" id="htx:EKK97_02680"/>
<comment type="similarity">
    <text evidence="1 6">Belongs to the MinC family.</text>
</comment>
<organism evidence="10 11">
    <name type="scientific">Billgrantia tianxiuensis</name>
    <dbReference type="NCBI Taxonomy" id="2497861"/>
    <lineage>
        <taxon>Bacteria</taxon>
        <taxon>Pseudomonadati</taxon>
        <taxon>Pseudomonadota</taxon>
        <taxon>Gammaproteobacteria</taxon>
        <taxon>Oceanospirillales</taxon>
        <taxon>Halomonadaceae</taxon>
        <taxon>Billgrantia</taxon>
    </lineage>
</organism>
<evidence type="ECO:0000256" key="6">
    <source>
        <dbReference type="HAMAP-Rule" id="MF_00267"/>
    </source>
</evidence>
<keyword evidence="4 6" id="KW-0131">Cell cycle</keyword>
<accession>A0A6I6SDP1</accession>
<evidence type="ECO:0000256" key="5">
    <source>
        <dbReference type="ARBA" id="ARBA00025606"/>
    </source>
</evidence>
<dbReference type="OrthoDB" id="9794530at2"/>
<sequence length="302" mass="32384">MLSKHALRLWKSLSEQERVGEWRQWQPRLGWPYHQLQGDGSRLALVPRPDNTRVESGNEPQSGQGRHGIHLQGGMLPMTVMELASADPEQIREQLSGKLSQSPAFFQHTPVVLSVEKLDEPHLALERICAVCRTHKLLPVAVRGGADPVKQSAWALGLGWFPPTDGARTRSLEEVPPVEVPAASTPEAAASAASGGRIYRGTVRSGQQVSAPDGDLVVIGAVNAGAEVLAAGSIHVYGALRGRALAGIHGDTDAGIFCRELRAELLSVAGNYKRLEDIDPHLLGSSVQVALRDAQLGITTLD</sequence>
<feature type="region of interest" description="Disordered" evidence="7">
    <location>
        <begin position="47"/>
        <end position="67"/>
    </location>
</feature>
<keyword evidence="3 6" id="KW-0717">Septation</keyword>
<dbReference type="GO" id="GO:0051302">
    <property type="term" value="P:regulation of cell division"/>
    <property type="evidence" value="ECO:0007669"/>
    <property type="project" value="InterPro"/>
</dbReference>
<dbReference type="GO" id="GO:1901891">
    <property type="term" value="P:regulation of cell septum assembly"/>
    <property type="evidence" value="ECO:0007669"/>
    <property type="project" value="InterPro"/>
</dbReference>
<dbReference type="Gene3D" id="2.160.20.70">
    <property type="match status" value="1"/>
</dbReference>